<evidence type="ECO:0000313" key="5">
    <source>
        <dbReference type="EMBL" id="QDZ24480.1"/>
    </source>
</evidence>
<dbReference type="SUPFAM" id="SSF51905">
    <property type="entry name" value="FAD/NAD(P)-binding domain"/>
    <property type="match status" value="1"/>
</dbReference>
<gene>
    <name evidence="5" type="ORF">A3770_13p69980</name>
</gene>
<evidence type="ECO:0000313" key="6">
    <source>
        <dbReference type="Proteomes" id="UP000316726"/>
    </source>
</evidence>
<dbReference type="EMBL" id="CP031046">
    <property type="protein sequence ID" value="QDZ24480.1"/>
    <property type="molecule type" value="Genomic_DNA"/>
</dbReference>
<protein>
    <submittedName>
        <fullName evidence="5">FAD-binding oxygenase</fullName>
    </submittedName>
</protein>
<feature type="domain" description="FAD-binding" evidence="4">
    <location>
        <begin position="7"/>
        <end position="363"/>
    </location>
</feature>
<reference evidence="5 6" key="1">
    <citation type="submission" date="2018-07" db="EMBL/GenBank/DDBJ databases">
        <title>The complete nuclear genome of the prasinophyte Chloropicon primus (CCMP1205).</title>
        <authorList>
            <person name="Pombert J.-F."/>
            <person name="Otis C."/>
            <person name="Turmel M."/>
            <person name="Lemieux C."/>
        </authorList>
    </citation>
    <scope>NUCLEOTIDE SEQUENCE [LARGE SCALE GENOMIC DNA]</scope>
    <source>
        <strain evidence="5 6">CCMP1205</strain>
    </source>
</reference>
<sequence>MESSPLVDVLIAGAGPCGLLLANDLARRRGGLKLRVIDAAEGPSVHTKAMAVQIKTLEIYDDLGLSERAIEEGLVLKGTRVVWGRGQEVQMALRQIPDQSPLPGMLIFPQFQNENMLIDSLERYGRKGLVEYSTKLVGFEKVTRAASSGGEDHILCHCERGGEAFSVKTRFLVGAEGAHSVVRKTLGLAFDGKKFEEEFLLCDCEIEKADAAESGGRYLEPGDMLSFLDGTLFVAFPYKWGGYRIVMTRSEERMGKEATMEEVQKVCDLLPTKLAVKNPRWISPFRIHSRVVDQFGDLERVFLVGDAAHIHSPAGGQGMNTGLQDSYNLGWKLWLACQSKASAALIKSFSLERQPIGRTLIRTTDTAFSAVAGSSVMFRMLRSVMFSALGRKFLLPEVERRIPQLVAQLWISYRSGPLALSVLPRKFFGSWPLQAGDRLPFLKLEKGTTTLDLVRGPHFTVLFLASSTAAAEELCSEVVLKQLEVLKEGAGLKSFLLSCHQDCRGPPGIESLAIADPADFKRKFGGITDGMLLVRPDKYIGYMEALGMKSRLSEYLERLFKP</sequence>
<proteinExistence type="predicted"/>
<dbReference type="PRINTS" id="PR00420">
    <property type="entry name" value="RNGMNOXGNASE"/>
</dbReference>
<keyword evidence="6" id="KW-1185">Reference proteome</keyword>
<comment type="cofactor">
    <cofactor evidence="1">
        <name>FAD</name>
        <dbReference type="ChEBI" id="CHEBI:57692"/>
    </cofactor>
</comment>
<dbReference type="InterPro" id="IPR002938">
    <property type="entry name" value="FAD-bd"/>
</dbReference>
<dbReference type="Gene3D" id="3.40.30.120">
    <property type="match status" value="1"/>
</dbReference>
<evidence type="ECO:0000259" key="4">
    <source>
        <dbReference type="Pfam" id="PF01494"/>
    </source>
</evidence>
<dbReference type="Pfam" id="PF01494">
    <property type="entry name" value="FAD_binding_3"/>
    <property type="match status" value="1"/>
</dbReference>
<dbReference type="GO" id="GO:0071949">
    <property type="term" value="F:FAD binding"/>
    <property type="evidence" value="ECO:0007669"/>
    <property type="project" value="InterPro"/>
</dbReference>
<dbReference type="PANTHER" id="PTHR43004">
    <property type="entry name" value="TRK SYSTEM POTASSIUM UPTAKE PROTEIN"/>
    <property type="match status" value="1"/>
</dbReference>
<dbReference type="InterPro" id="IPR036188">
    <property type="entry name" value="FAD/NAD-bd_sf"/>
</dbReference>
<organism evidence="5 6">
    <name type="scientific">Chloropicon primus</name>
    <dbReference type="NCBI Taxonomy" id="1764295"/>
    <lineage>
        <taxon>Eukaryota</taxon>
        <taxon>Viridiplantae</taxon>
        <taxon>Chlorophyta</taxon>
        <taxon>Chloropicophyceae</taxon>
        <taxon>Chloropicales</taxon>
        <taxon>Chloropicaceae</taxon>
        <taxon>Chloropicon</taxon>
    </lineage>
</organism>
<dbReference type="OrthoDB" id="568367at2759"/>
<evidence type="ECO:0000256" key="3">
    <source>
        <dbReference type="ARBA" id="ARBA00022827"/>
    </source>
</evidence>
<dbReference type="InterPro" id="IPR050641">
    <property type="entry name" value="RIFMO-like"/>
</dbReference>
<evidence type="ECO:0000256" key="2">
    <source>
        <dbReference type="ARBA" id="ARBA00022630"/>
    </source>
</evidence>
<dbReference type="Proteomes" id="UP000316726">
    <property type="component" value="Chromosome 13"/>
</dbReference>
<keyword evidence="2" id="KW-0285">Flavoprotein</keyword>
<dbReference type="PANTHER" id="PTHR43004:SF19">
    <property type="entry name" value="BINDING MONOOXYGENASE, PUTATIVE (JCVI)-RELATED"/>
    <property type="match status" value="1"/>
</dbReference>
<dbReference type="AlphaFoldDB" id="A0A5B8MY73"/>
<dbReference type="STRING" id="1764295.A0A5B8MY73"/>
<evidence type="ECO:0000256" key="1">
    <source>
        <dbReference type="ARBA" id="ARBA00001974"/>
    </source>
</evidence>
<name>A0A5B8MY73_9CHLO</name>
<keyword evidence="3" id="KW-0274">FAD</keyword>
<dbReference type="Gene3D" id="3.30.70.2450">
    <property type="match status" value="1"/>
</dbReference>
<accession>A0A5B8MY73</accession>
<dbReference type="GO" id="GO:0016709">
    <property type="term" value="F:oxidoreductase activity, acting on paired donors, with incorporation or reduction of molecular oxygen, NAD(P)H as one donor, and incorporation of one atom of oxygen"/>
    <property type="evidence" value="ECO:0007669"/>
    <property type="project" value="UniProtKB-ARBA"/>
</dbReference>
<dbReference type="Gene3D" id="3.50.50.60">
    <property type="entry name" value="FAD/NAD(P)-binding domain"/>
    <property type="match status" value="1"/>
</dbReference>